<protein>
    <submittedName>
        <fullName evidence="3">Uncharacterized protein</fullName>
    </submittedName>
</protein>
<dbReference type="InParanoid" id="J4UM69"/>
<feature type="region of interest" description="Disordered" evidence="1">
    <location>
        <begin position="86"/>
        <end position="110"/>
    </location>
</feature>
<dbReference type="HOGENOM" id="CLU_933790_0_0_1"/>
<sequence>MAILKRLEPATSNETNDCYLENIADPDITGWGVVASFVASVTLTIVTIAWVYARGKLPAHRYNSVDVQFLSTFFWRGHLVIRRLPSSTETPPRAPPDPSAHPRLSRQNTAVRREKKLKAYERLILAVSDQQLITGFALLVSTNVICASKELSRTWSVYSYQIATSSAFFAALTHLSCVTVLRDYFLGHKALRGLRFGSMGVILVILIANLAIGQSDIKDADKLRSSANDIGRPQDRLLSQPPDQTTNIELSVGVQQPEQNDSERLMLQTDTLSRGTEVLHPVDSTTRILELQYSRIVR</sequence>
<name>J4UM69_BEAB2</name>
<evidence type="ECO:0000256" key="1">
    <source>
        <dbReference type="SAM" id="MobiDB-lite"/>
    </source>
</evidence>
<dbReference type="PANTHER" id="PTHR37577">
    <property type="entry name" value="INTEGRAL MEMBRANE PROTEIN"/>
    <property type="match status" value="1"/>
</dbReference>
<dbReference type="GeneID" id="19888285"/>
<evidence type="ECO:0000313" key="4">
    <source>
        <dbReference type="Proteomes" id="UP000002762"/>
    </source>
</evidence>
<dbReference type="STRING" id="655819.J4UM69"/>
<dbReference type="EMBL" id="JH725162">
    <property type="protein sequence ID" value="EJP65862.1"/>
    <property type="molecule type" value="Genomic_DNA"/>
</dbReference>
<keyword evidence="2" id="KW-0812">Transmembrane</keyword>
<keyword evidence="4" id="KW-1185">Reference proteome</keyword>
<gene>
    <name evidence="3" type="ORF">BBA_05273</name>
</gene>
<organism evidence="3 4">
    <name type="scientific">Beauveria bassiana (strain ARSEF 2860)</name>
    <name type="common">White muscardine disease fungus</name>
    <name type="synonym">Tritirachium shiotae</name>
    <dbReference type="NCBI Taxonomy" id="655819"/>
    <lineage>
        <taxon>Eukaryota</taxon>
        <taxon>Fungi</taxon>
        <taxon>Dikarya</taxon>
        <taxon>Ascomycota</taxon>
        <taxon>Pezizomycotina</taxon>
        <taxon>Sordariomycetes</taxon>
        <taxon>Hypocreomycetidae</taxon>
        <taxon>Hypocreales</taxon>
        <taxon>Cordycipitaceae</taxon>
        <taxon>Beauveria</taxon>
    </lineage>
</organism>
<dbReference type="OrthoDB" id="5427664at2759"/>
<feature type="transmembrane region" description="Helical" evidence="2">
    <location>
        <begin position="30"/>
        <end position="53"/>
    </location>
</feature>
<dbReference type="AlphaFoldDB" id="J4UM69"/>
<dbReference type="RefSeq" id="XP_008598592.1">
    <property type="nucleotide sequence ID" value="XM_008600370.1"/>
</dbReference>
<reference evidence="3 4" key="1">
    <citation type="journal article" date="2012" name="Sci. Rep.">
        <title>Genomic perspectives on the evolution of fungal entomopathogenicity in Beauveria bassiana.</title>
        <authorList>
            <person name="Xiao G."/>
            <person name="Ying S.H."/>
            <person name="Zheng P."/>
            <person name="Wang Z.L."/>
            <person name="Zhang S."/>
            <person name="Xie X.Q."/>
            <person name="Shang Y."/>
            <person name="St Leger R.J."/>
            <person name="Zhao G.P."/>
            <person name="Wang C."/>
            <person name="Feng M.G."/>
        </authorList>
    </citation>
    <scope>NUCLEOTIDE SEQUENCE [LARGE SCALE GENOMIC DNA]</scope>
    <source>
        <strain evidence="3 4">ARSEF 2860</strain>
    </source>
</reference>
<keyword evidence="2" id="KW-1133">Transmembrane helix</keyword>
<accession>J4UM69</accession>
<proteinExistence type="predicted"/>
<feature type="transmembrane region" description="Helical" evidence="2">
    <location>
        <begin position="157"/>
        <end position="181"/>
    </location>
</feature>
<dbReference type="Proteomes" id="UP000002762">
    <property type="component" value="Unassembled WGS sequence"/>
</dbReference>
<feature type="transmembrane region" description="Helical" evidence="2">
    <location>
        <begin position="193"/>
        <end position="212"/>
    </location>
</feature>
<dbReference type="InterPro" id="IPR053018">
    <property type="entry name" value="Elsinochrome_Biosynth-Asso"/>
</dbReference>
<dbReference type="PANTHER" id="PTHR37577:SF1">
    <property type="entry name" value="INTEGRAL MEMBRANE PROTEIN"/>
    <property type="match status" value="1"/>
</dbReference>
<keyword evidence="2" id="KW-0472">Membrane</keyword>
<evidence type="ECO:0000313" key="3">
    <source>
        <dbReference type="EMBL" id="EJP65862.1"/>
    </source>
</evidence>
<evidence type="ECO:0000256" key="2">
    <source>
        <dbReference type="SAM" id="Phobius"/>
    </source>
</evidence>